<keyword evidence="5" id="KW-0677">Repeat</keyword>
<feature type="repeat" description="Solcar" evidence="9">
    <location>
        <begin position="143"/>
        <end position="285"/>
    </location>
</feature>
<evidence type="ECO:0000256" key="10">
    <source>
        <dbReference type="RuleBase" id="RU000488"/>
    </source>
</evidence>
<dbReference type="Pfam" id="PF00153">
    <property type="entry name" value="Mito_carr"/>
    <property type="match status" value="4"/>
</dbReference>
<dbReference type="AlphaFoldDB" id="A0A1Y2AHC1"/>
<dbReference type="PROSITE" id="PS50920">
    <property type="entry name" value="SOLCAR"/>
    <property type="match status" value="3"/>
</dbReference>
<dbReference type="SUPFAM" id="SSF103506">
    <property type="entry name" value="Mitochondrial carrier"/>
    <property type="match status" value="1"/>
</dbReference>
<name>A0A1Y2AHC1_9TREE</name>
<keyword evidence="4 9" id="KW-0812">Transmembrane</keyword>
<evidence type="ECO:0000256" key="3">
    <source>
        <dbReference type="ARBA" id="ARBA00022448"/>
    </source>
</evidence>
<proteinExistence type="inferred from homology"/>
<protein>
    <submittedName>
        <fullName evidence="12">Mitochondrial carrier domain-containing protein</fullName>
    </submittedName>
</protein>
<evidence type="ECO:0000256" key="8">
    <source>
        <dbReference type="ARBA" id="ARBA00023136"/>
    </source>
</evidence>
<evidence type="ECO:0000256" key="11">
    <source>
        <dbReference type="SAM" id="MobiDB-lite"/>
    </source>
</evidence>
<dbReference type="InParanoid" id="A0A1Y2AHC1"/>
<dbReference type="Proteomes" id="UP000193986">
    <property type="component" value="Unassembled WGS sequence"/>
</dbReference>
<evidence type="ECO:0000256" key="7">
    <source>
        <dbReference type="ARBA" id="ARBA00023128"/>
    </source>
</evidence>
<feature type="repeat" description="Solcar" evidence="9">
    <location>
        <begin position="25"/>
        <end position="108"/>
    </location>
</feature>
<dbReference type="GO" id="GO:0022857">
    <property type="term" value="F:transmembrane transporter activity"/>
    <property type="evidence" value="ECO:0007669"/>
    <property type="project" value="TreeGrafter"/>
</dbReference>
<sequence>MAASGRPAPYDGIWTGRARRSDEQLRRNKEWLAPASASVVSSVVSFPLDSLKSRLQTLRERVSMPRLAAQIIREEGLRGLYRGLPLPLLTITINRTVSINVLDSIKRILISEPSADSLHGNPTANSPWIKARFGFFSRDSAQDIAATSLIAGATSGVVQCVLGAPFELVKTRRQLEFDIYKASHPGISATSSTQAHTSVRHPRNHSLPRSAIGMSATAPISHPNPGPALPKAHPVFVPPTTRQAVREIVNKAGYRGLYTGWRLQLPRDIMGSALYFAVYDVFRYQLGFRYSTSGVNSGFSDGLVQGDVPEWARGWLPKGVIPFVSGSAAGIMSWVVIYPIDTLRIKAQMRALSNQEPLTPWVQLMRLVRGTKEANPKPLSMGIFRLYQGLGVSSARTMLTHGAWWTIYDWVKAWIESQPFERAAFTIEAK</sequence>
<evidence type="ECO:0000313" key="13">
    <source>
        <dbReference type="Proteomes" id="UP000193986"/>
    </source>
</evidence>
<evidence type="ECO:0000256" key="1">
    <source>
        <dbReference type="ARBA" id="ARBA00004225"/>
    </source>
</evidence>
<gene>
    <name evidence="12" type="ORF">BCR39DRAFT_553769</name>
</gene>
<evidence type="ECO:0000256" key="9">
    <source>
        <dbReference type="PROSITE-ProRule" id="PRU00282"/>
    </source>
</evidence>
<dbReference type="GO" id="GO:0031966">
    <property type="term" value="C:mitochondrial membrane"/>
    <property type="evidence" value="ECO:0007669"/>
    <property type="project" value="UniProtKB-SubCell"/>
</dbReference>
<organism evidence="12 13">
    <name type="scientific">Naematelia encephala</name>
    <dbReference type="NCBI Taxonomy" id="71784"/>
    <lineage>
        <taxon>Eukaryota</taxon>
        <taxon>Fungi</taxon>
        <taxon>Dikarya</taxon>
        <taxon>Basidiomycota</taxon>
        <taxon>Agaricomycotina</taxon>
        <taxon>Tremellomycetes</taxon>
        <taxon>Tremellales</taxon>
        <taxon>Naemateliaceae</taxon>
        <taxon>Naematelia</taxon>
    </lineage>
</organism>
<evidence type="ECO:0000313" key="12">
    <source>
        <dbReference type="EMBL" id="ORY21375.1"/>
    </source>
</evidence>
<keyword evidence="6" id="KW-1133">Transmembrane helix</keyword>
<accession>A0A1Y2AHC1</accession>
<feature type="repeat" description="Solcar" evidence="9">
    <location>
        <begin position="317"/>
        <end position="414"/>
    </location>
</feature>
<dbReference type="EMBL" id="MCFC01000112">
    <property type="protein sequence ID" value="ORY21375.1"/>
    <property type="molecule type" value="Genomic_DNA"/>
</dbReference>
<evidence type="ECO:0000256" key="4">
    <source>
        <dbReference type="ARBA" id="ARBA00022692"/>
    </source>
</evidence>
<keyword evidence="8 9" id="KW-0472">Membrane</keyword>
<dbReference type="PANTHER" id="PTHR45624">
    <property type="entry name" value="MITOCHONDRIAL BASIC AMINO ACIDS TRANSPORTER-RELATED"/>
    <property type="match status" value="1"/>
</dbReference>
<comment type="caution">
    <text evidence="12">The sequence shown here is derived from an EMBL/GenBank/DDBJ whole genome shotgun (WGS) entry which is preliminary data.</text>
</comment>
<evidence type="ECO:0000256" key="2">
    <source>
        <dbReference type="ARBA" id="ARBA00006375"/>
    </source>
</evidence>
<feature type="region of interest" description="Disordered" evidence="11">
    <location>
        <begin position="187"/>
        <end position="208"/>
    </location>
</feature>
<dbReference type="InterPro" id="IPR023395">
    <property type="entry name" value="MCP_dom_sf"/>
</dbReference>
<reference evidence="12 13" key="1">
    <citation type="submission" date="2016-07" db="EMBL/GenBank/DDBJ databases">
        <title>Pervasive Adenine N6-methylation of Active Genes in Fungi.</title>
        <authorList>
            <consortium name="DOE Joint Genome Institute"/>
            <person name="Mondo S.J."/>
            <person name="Dannebaum R.O."/>
            <person name="Kuo R.C."/>
            <person name="Labutti K."/>
            <person name="Haridas S."/>
            <person name="Kuo A."/>
            <person name="Salamov A."/>
            <person name="Ahrendt S.R."/>
            <person name="Lipzen A."/>
            <person name="Sullivan W."/>
            <person name="Andreopoulos W.B."/>
            <person name="Clum A."/>
            <person name="Lindquist E."/>
            <person name="Daum C."/>
            <person name="Ramamoorthy G.K."/>
            <person name="Gryganskyi A."/>
            <person name="Culley D."/>
            <person name="Magnuson J.K."/>
            <person name="James T.Y."/>
            <person name="O'Malley M.A."/>
            <person name="Stajich J.E."/>
            <person name="Spatafora J.W."/>
            <person name="Visel A."/>
            <person name="Grigoriev I.V."/>
        </authorList>
    </citation>
    <scope>NUCLEOTIDE SEQUENCE [LARGE SCALE GENOMIC DNA]</scope>
    <source>
        <strain evidence="12 13">68-887.2</strain>
    </source>
</reference>
<feature type="compositionally biased region" description="Polar residues" evidence="11">
    <location>
        <begin position="188"/>
        <end position="197"/>
    </location>
</feature>
<evidence type="ECO:0000256" key="5">
    <source>
        <dbReference type="ARBA" id="ARBA00022737"/>
    </source>
</evidence>
<evidence type="ECO:0000256" key="6">
    <source>
        <dbReference type="ARBA" id="ARBA00022989"/>
    </source>
</evidence>
<dbReference type="STRING" id="71784.A0A1Y2AHC1"/>
<dbReference type="OrthoDB" id="2382881at2759"/>
<dbReference type="InterPro" id="IPR050567">
    <property type="entry name" value="Mitochondrial_Carrier"/>
</dbReference>
<dbReference type="InterPro" id="IPR018108">
    <property type="entry name" value="MCP_transmembrane"/>
</dbReference>
<dbReference type="PANTHER" id="PTHR45624:SF9">
    <property type="entry name" value="CARRIER PROTEIN, PUTATIVE (AFU_ORTHOLOGUE AFUA_4G06390)-RELATED"/>
    <property type="match status" value="1"/>
</dbReference>
<keyword evidence="7" id="KW-0496">Mitochondrion</keyword>
<comment type="similarity">
    <text evidence="2 10">Belongs to the mitochondrial carrier (TC 2.A.29) family.</text>
</comment>
<keyword evidence="3 10" id="KW-0813">Transport</keyword>
<dbReference type="Gene3D" id="1.50.40.10">
    <property type="entry name" value="Mitochondrial carrier domain"/>
    <property type="match status" value="1"/>
</dbReference>
<comment type="subcellular location">
    <subcellularLocation>
        <location evidence="1">Mitochondrion membrane</location>
        <topology evidence="1">Multi-pass membrane protein</topology>
    </subcellularLocation>
</comment>
<keyword evidence="13" id="KW-1185">Reference proteome</keyword>